<dbReference type="AlphaFoldDB" id="A0A2A9E1B1"/>
<evidence type="ECO:0000313" key="5">
    <source>
        <dbReference type="Proteomes" id="UP000225548"/>
    </source>
</evidence>
<dbReference type="InterPro" id="IPR011008">
    <property type="entry name" value="Dimeric_a/b-barrel"/>
</dbReference>
<gene>
    <name evidence="4" type="ORF">ATL42_0264</name>
</gene>
<feature type="domain" description="YCII-related" evidence="3">
    <location>
        <begin position="3"/>
        <end position="116"/>
    </location>
</feature>
<name>A0A2A9E1B1_9MICO</name>
<feature type="compositionally biased region" description="Polar residues" evidence="2">
    <location>
        <begin position="21"/>
        <end position="35"/>
    </location>
</feature>
<proteinExistence type="inferred from homology"/>
<dbReference type="Proteomes" id="UP000225548">
    <property type="component" value="Unassembled WGS sequence"/>
</dbReference>
<comment type="similarity">
    <text evidence="1">Belongs to the YciI family.</text>
</comment>
<dbReference type="PANTHER" id="PTHR35174">
    <property type="entry name" value="BLL7171 PROTEIN-RELATED"/>
    <property type="match status" value="1"/>
</dbReference>
<evidence type="ECO:0000256" key="1">
    <source>
        <dbReference type="ARBA" id="ARBA00007689"/>
    </source>
</evidence>
<feature type="region of interest" description="Disordered" evidence="2">
    <location>
        <begin position="20"/>
        <end position="64"/>
    </location>
</feature>
<dbReference type="Gene3D" id="3.30.70.1060">
    <property type="entry name" value="Dimeric alpha+beta barrel"/>
    <property type="match status" value="1"/>
</dbReference>
<protein>
    <recommendedName>
        <fullName evidence="3">YCII-related domain-containing protein</fullName>
    </recommendedName>
</protein>
<dbReference type="Pfam" id="PF03795">
    <property type="entry name" value="YCII"/>
    <property type="match status" value="1"/>
</dbReference>
<sequence>MAKYLVLIYGDEQQWEALTPEEQSANHAGHQTFTSAAGPRIVGGEELEPSSTTTTLRRTSAGDVSVTDGPFLETKEVLGGYYAVEADDLDEVIALARQLPELSMSHNAVEIRPVVDHSTSMP</sequence>
<dbReference type="SUPFAM" id="SSF54909">
    <property type="entry name" value="Dimeric alpha+beta barrel"/>
    <property type="match status" value="1"/>
</dbReference>
<dbReference type="RefSeq" id="WP_211281761.1">
    <property type="nucleotide sequence ID" value="NZ_PDJG01000001.1"/>
</dbReference>
<evidence type="ECO:0000313" key="4">
    <source>
        <dbReference type="EMBL" id="PFG32426.1"/>
    </source>
</evidence>
<feature type="compositionally biased region" description="Low complexity" evidence="2">
    <location>
        <begin position="49"/>
        <end position="59"/>
    </location>
</feature>
<reference evidence="4 5" key="1">
    <citation type="submission" date="2017-10" db="EMBL/GenBank/DDBJ databases">
        <title>Sequencing the genomes of 1000 actinobacteria strains.</title>
        <authorList>
            <person name="Klenk H.-P."/>
        </authorList>
    </citation>
    <scope>NUCLEOTIDE SEQUENCE [LARGE SCALE GENOMIC DNA]</scope>
    <source>
        <strain evidence="4 5">DSM 18966</strain>
    </source>
</reference>
<evidence type="ECO:0000256" key="2">
    <source>
        <dbReference type="SAM" id="MobiDB-lite"/>
    </source>
</evidence>
<comment type="caution">
    <text evidence="4">The sequence shown here is derived from an EMBL/GenBank/DDBJ whole genome shotgun (WGS) entry which is preliminary data.</text>
</comment>
<accession>A0A2A9E1B1</accession>
<keyword evidence="5" id="KW-1185">Reference proteome</keyword>
<dbReference type="InterPro" id="IPR005545">
    <property type="entry name" value="YCII"/>
</dbReference>
<dbReference type="EMBL" id="PDJG01000001">
    <property type="protein sequence ID" value="PFG32426.1"/>
    <property type="molecule type" value="Genomic_DNA"/>
</dbReference>
<evidence type="ECO:0000259" key="3">
    <source>
        <dbReference type="Pfam" id="PF03795"/>
    </source>
</evidence>
<dbReference type="PANTHER" id="PTHR35174:SF3">
    <property type="entry name" value="BLL7171 PROTEIN"/>
    <property type="match status" value="1"/>
</dbReference>
<organism evidence="4 5">
    <name type="scientific">Sanguibacter antarcticus</name>
    <dbReference type="NCBI Taxonomy" id="372484"/>
    <lineage>
        <taxon>Bacteria</taxon>
        <taxon>Bacillati</taxon>
        <taxon>Actinomycetota</taxon>
        <taxon>Actinomycetes</taxon>
        <taxon>Micrococcales</taxon>
        <taxon>Sanguibacteraceae</taxon>
        <taxon>Sanguibacter</taxon>
    </lineage>
</organism>